<dbReference type="NCBIfam" id="TIGR01359">
    <property type="entry name" value="UMP_CMP_kin_fam"/>
    <property type="match status" value="1"/>
</dbReference>
<evidence type="ECO:0000256" key="4">
    <source>
        <dbReference type="ARBA" id="ARBA00022840"/>
    </source>
</evidence>
<dbReference type="Pfam" id="PF00406">
    <property type="entry name" value="ADK"/>
    <property type="match status" value="1"/>
</dbReference>
<dbReference type="GO" id="GO:0005737">
    <property type="term" value="C:cytoplasm"/>
    <property type="evidence" value="ECO:0007669"/>
    <property type="project" value="UniProtKB-SubCell"/>
</dbReference>
<comment type="function">
    <text evidence="6">Catalyzes the phosphorylation of pyrimidine nucleoside monophosphates at the expense of ATP. Plays an important role in de novo pyrimidine nucleotide biosynthesis. Has preference for UMP and CMP as phosphate acceptors.</text>
</comment>
<feature type="binding site" evidence="6">
    <location>
        <position position="240"/>
    </location>
    <ligand>
        <name>a ribonucleoside 5'-phosphate</name>
        <dbReference type="ChEBI" id="CHEBI:58043"/>
    </ligand>
</feature>
<dbReference type="EC" id="2.7.4.14" evidence="6"/>
<gene>
    <name evidence="9" type="ORF">LGLO00237_LOCUS22277</name>
</gene>
<keyword evidence="6" id="KW-0539">Nucleus</keyword>
<feature type="binding site" evidence="6">
    <location>
        <position position="251"/>
    </location>
    <ligand>
        <name>a ribonucleoside 5'-phosphate</name>
        <dbReference type="ChEBI" id="CHEBI:58043"/>
    </ligand>
</feature>
<keyword evidence="1 6" id="KW-0808">Transferase</keyword>
<dbReference type="GO" id="GO:0006221">
    <property type="term" value="P:pyrimidine nucleotide biosynthetic process"/>
    <property type="evidence" value="ECO:0007669"/>
    <property type="project" value="UniProtKB-UniRule"/>
</dbReference>
<dbReference type="EMBL" id="HBIV01031239">
    <property type="protein sequence ID" value="CAE0670638.1"/>
    <property type="molecule type" value="Transcribed_RNA"/>
</dbReference>
<comment type="similarity">
    <text evidence="6">Belongs to the adenylate kinase family. UMP-CMP kinase subfamily.</text>
</comment>
<evidence type="ECO:0000313" key="9">
    <source>
        <dbReference type="EMBL" id="CAE0670638.1"/>
    </source>
</evidence>
<evidence type="ECO:0000256" key="2">
    <source>
        <dbReference type="ARBA" id="ARBA00022741"/>
    </source>
</evidence>
<dbReference type="InterPro" id="IPR000850">
    <property type="entry name" value="Adenylat/UMP-CMP_kin"/>
</dbReference>
<dbReference type="GO" id="GO:0005634">
    <property type="term" value="C:nucleus"/>
    <property type="evidence" value="ECO:0007669"/>
    <property type="project" value="UniProtKB-SubCell"/>
</dbReference>
<feature type="region of interest" description="LID" evidence="6">
    <location>
        <begin position="233"/>
        <end position="243"/>
    </location>
</feature>
<feature type="binding site" evidence="6">
    <location>
        <begin position="112"/>
        <end position="117"/>
    </location>
    <ligand>
        <name>ATP</name>
        <dbReference type="ChEBI" id="CHEBI:30616"/>
    </ligand>
</feature>
<proteinExistence type="inferred from homology"/>
<dbReference type="CDD" id="cd01428">
    <property type="entry name" value="ADK"/>
    <property type="match status" value="1"/>
</dbReference>
<accession>A0A7S3Z3K6</accession>
<dbReference type="SUPFAM" id="SSF52540">
    <property type="entry name" value="P-loop containing nucleoside triphosphate hydrolases"/>
    <property type="match status" value="1"/>
</dbReference>
<name>A0A7S3Z3K6_9EUKA</name>
<comment type="subcellular location">
    <subcellularLocation>
        <location evidence="6">Cytoplasm</location>
    </subcellularLocation>
    <subcellularLocation>
        <location evidence="6">Nucleus</location>
    </subcellularLocation>
</comment>
<keyword evidence="3 6" id="KW-0418">Kinase</keyword>
<feature type="signal peptide" evidence="8">
    <location>
        <begin position="1"/>
        <end position="21"/>
    </location>
</feature>
<dbReference type="PRINTS" id="PR00094">
    <property type="entry name" value="ADENYLTKNASE"/>
</dbReference>
<feature type="region of interest" description="NMPbind" evidence="6">
    <location>
        <begin position="132"/>
        <end position="162"/>
    </location>
</feature>
<feature type="binding site" evidence="6">
    <location>
        <begin position="160"/>
        <end position="162"/>
    </location>
    <ligand>
        <name>a ribonucleoside 5'-phosphate</name>
        <dbReference type="ChEBI" id="CHEBI:58043"/>
    </ligand>
</feature>
<keyword evidence="8" id="KW-0732">Signal</keyword>
<feature type="region of interest" description="Disordered" evidence="7">
    <location>
        <begin position="78"/>
        <end position="98"/>
    </location>
</feature>
<comment type="domain">
    <text evidence="6">Consists of three domains, a large central CORE domain and two small peripheral domains, NMPbind and LID, which undergo movements during catalysis. The LID domain closes over the site of phosphoryl transfer upon ATP binding. Assembling and dissambling the active center during each catalytic cycle provides an effective means to prevent ATP hydrolysis.</text>
</comment>
<dbReference type="PANTHER" id="PTHR23359">
    <property type="entry name" value="NUCLEOTIDE KINASE"/>
    <property type="match status" value="1"/>
</dbReference>
<dbReference type="GO" id="GO:0006207">
    <property type="term" value="P:'de novo' pyrimidine nucleobase biosynthetic process"/>
    <property type="evidence" value="ECO:0007669"/>
    <property type="project" value="InterPro"/>
</dbReference>
<evidence type="ECO:0000256" key="8">
    <source>
        <dbReference type="SAM" id="SignalP"/>
    </source>
</evidence>
<sequence>MFGRTPLPALLMPCMMLLAHASPKTPAIFAQKTYRPSAFFRRFRSSCSHASSSLFTPAVMRNRRLRLPYTRSMVMDSGFIDQSRTDPSPSQSARVDTDEKKPRVLFVLGGPGSGKGTQCKIMADSFSLHHLSAGDLLRAERDREGSKVGELINNYITEGQIVPVEITVSLLKGAMEQRIKDSVDSDSMFLIDGFPRSHENLRGWGSVIGDWADVVGVIFLDCPEDEMEKRILKRAETEGRNDDNLHTIKKRFHTYVADTMPVIEHYRNENKLFTIPADGDRDSVASAIESLVTRLFNDAAHKTNA</sequence>
<evidence type="ECO:0000256" key="5">
    <source>
        <dbReference type="ARBA" id="ARBA00048116"/>
    </source>
</evidence>
<keyword evidence="2 6" id="KW-0547">Nucleotide-binding</keyword>
<dbReference type="HAMAP" id="MF_00235">
    <property type="entry name" value="Adenylate_kinase_Adk"/>
    <property type="match status" value="1"/>
</dbReference>
<comment type="catalytic activity">
    <reaction evidence="5 6">
        <text>UMP + ATP = UDP + ADP</text>
        <dbReference type="Rhea" id="RHEA:24400"/>
        <dbReference type="ChEBI" id="CHEBI:30616"/>
        <dbReference type="ChEBI" id="CHEBI:57865"/>
        <dbReference type="ChEBI" id="CHEBI:58223"/>
        <dbReference type="ChEBI" id="CHEBI:456216"/>
        <dbReference type="EC" id="2.7.4.14"/>
    </reaction>
</comment>
<feature type="compositionally biased region" description="Polar residues" evidence="7">
    <location>
        <begin position="80"/>
        <end position="94"/>
    </location>
</feature>
<dbReference type="AlphaFoldDB" id="A0A7S3Z3K6"/>
<protein>
    <recommendedName>
        <fullName evidence="6">UMP-CMP kinase</fullName>
        <ecNumber evidence="6">2.7.4.14</ecNumber>
    </recommendedName>
    <alternativeName>
        <fullName evidence="6">Deoxycytidylate kinase</fullName>
        <shortName evidence="6">CK</shortName>
        <shortName evidence="6">dCMP kinase</shortName>
    </alternativeName>
    <alternativeName>
        <fullName evidence="6">Uridine monophosphate/cytidine monophosphate kinase</fullName>
        <shortName evidence="6">UMP/CMP kinase</shortName>
        <shortName evidence="6">UMP/CMPK</shortName>
    </alternativeName>
</protein>
<comment type="catalytic activity">
    <reaction evidence="6">
        <text>CMP + ATP = CDP + ADP</text>
        <dbReference type="Rhea" id="RHEA:11600"/>
        <dbReference type="ChEBI" id="CHEBI:30616"/>
        <dbReference type="ChEBI" id="CHEBI:58069"/>
        <dbReference type="ChEBI" id="CHEBI:60377"/>
        <dbReference type="ChEBI" id="CHEBI:456216"/>
        <dbReference type="EC" id="2.7.4.14"/>
    </reaction>
</comment>
<reference evidence="9" key="1">
    <citation type="submission" date="2021-01" db="EMBL/GenBank/DDBJ databases">
        <authorList>
            <person name="Corre E."/>
            <person name="Pelletier E."/>
            <person name="Niang G."/>
            <person name="Scheremetjew M."/>
            <person name="Finn R."/>
            <person name="Kale V."/>
            <person name="Holt S."/>
            <person name="Cochrane G."/>
            <person name="Meng A."/>
            <person name="Brown T."/>
            <person name="Cohen L."/>
        </authorList>
    </citation>
    <scope>NUCLEOTIDE SEQUENCE</scope>
    <source>
        <strain evidence="9">CCCM811</strain>
    </source>
</reference>
<dbReference type="InterPro" id="IPR006266">
    <property type="entry name" value="UMP_CMP_kinase"/>
</dbReference>
<dbReference type="GO" id="GO:0016776">
    <property type="term" value="F:phosphotransferase activity, phosphate group as acceptor"/>
    <property type="evidence" value="ECO:0007669"/>
    <property type="project" value="InterPro"/>
</dbReference>
<comment type="cofactor">
    <cofactor evidence="6">
        <name>Mg(2+)</name>
        <dbReference type="ChEBI" id="CHEBI:18420"/>
    </cofactor>
    <text evidence="6">Binds 1 Mg(2+) ion per monomer.</text>
</comment>
<feature type="chain" id="PRO_5031304055" description="UMP-CMP kinase" evidence="8">
    <location>
        <begin position="22"/>
        <end position="305"/>
    </location>
</feature>
<evidence type="ECO:0000256" key="1">
    <source>
        <dbReference type="ARBA" id="ARBA00022679"/>
    </source>
</evidence>
<comment type="catalytic activity">
    <reaction evidence="6">
        <text>dCMP + ATP = dCDP + ADP</text>
        <dbReference type="Rhea" id="RHEA:25094"/>
        <dbReference type="ChEBI" id="CHEBI:30616"/>
        <dbReference type="ChEBI" id="CHEBI:57566"/>
        <dbReference type="ChEBI" id="CHEBI:58593"/>
        <dbReference type="ChEBI" id="CHEBI:456216"/>
        <dbReference type="EC" id="2.7.4.14"/>
    </reaction>
</comment>
<feature type="binding site" evidence="6">
    <location>
        <position position="200"/>
    </location>
    <ligand>
        <name>CMP</name>
        <dbReference type="ChEBI" id="CHEBI:60377"/>
    </ligand>
</feature>
<feature type="binding site" evidence="6">
    <location>
        <begin position="193"/>
        <end position="196"/>
    </location>
    <ligand>
        <name>a ribonucleoside 5'-phosphate</name>
        <dbReference type="ChEBI" id="CHEBI:58043"/>
    </ligand>
</feature>
<evidence type="ECO:0000256" key="3">
    <source>
        <dbReference type="ARBA" id="ARBA00022777"/>
    </source>
</evidence>
<comment type="subunit">
    <text evidence="6">Monomer.</text>
</comment>
<evidence type="ECO:0000256" key="6">
    <source>
        <dbReference type="HAMAP-Rule" id="MF_03172"/>
    </source>
</evidence>
<feature type="binding site" evidence="6">
    <location>
        <position position="234"/>
    </location>
    <ligand>
        <name>ATP</name>
        <dbReference type="ChEBI" id="CHEBI:30616"/>
    </ligand>
</feature>
<dbReference type="GO" id="GO:0019205">
    <property type="term" value="F:nucleobase-containing compound kinase activity"/>
    <property type="evidence" value="ECO:0007669"/>
    <property type="project" value="InterPro"/>
</dbReference>
<evidence type="ECO:0000256" key="7">
    <source>
        <dbReference type="SAM" id="MobiDB-lite"/>
    </source>
</evidence>
<keyword evidence="6" id="KW-0665">Pyrimidine biosynthesis</keyword>
<keyword evidence="6" id="KW-0963">Cytoplasm</keyword>
<dbReference type="GO" id="GO:0005524">
    <property type="term" value="F:ATP binding"/>
    <property type="evidence" value="ECO:0007669"/>
    <property type="project" value="UniProtKB-KW"/>
</dbReference>
<feature type="binding site" evidence="6">
    <location>
        <position position="279"/>
    </location>
    <ligand>
        <name>ATP</name>
        <dbReference type="ChEBI" id="CHEBI:30616"/>
    </ligand>
</feature>
<dbReference type="Gene3D" id="3.40.50.300">
    <property type="entry name" value="P-loop containing nucleotide triphosphate hydrolases"/>
    <property type="match status" value="1"/>
</dbReference>
<organism evidence="9">
    <name type="scientific">Lotharella globosa</name>
    <dbReference type="NCBI Taxonomy" id="91324"/>
    <lineage>
        <taxon>Eukaryota</taxon>
        <taxon>Sar</taxon>
        <taxon>Rhizaria</taxon>
        <taxon>Cercozoa</taxon>
        <taxon>Chlorarachniophyceae</taxon>
        <taxon>Lotharella</taxon>
    </lineage>
</organism>
<dbReference type="InterPro" id="IPR027417">
    <property type="entry name" value="P-loop_NTPase"/>
</dbReference>
<feature type="binding site" evidence="6">
    <location>
        <position position="138"/>
    </location>
    <ligand>
        <name>a ribonucleoside 5'-phosphate</name>
        <dbReference type="ChEBI" id="CHEBI:58043"/>
    </ligand>
</feature>
<keyword evidence="4 6" id="KW-0067">ATP-binding</keyword>
<dbReference type="HAMAP" id="MF_03172">
    <property type="entry name" value="Adenylate_kinase_UMP_CMP_kin"/>
    <property type="match status" value="1"/>
</dbReference>